<dbReference type="Proteomes" id="UP001516400">
    <property type="component" value="Unassembled WGS sequence"/>
</dbReference>
<feature type="compositionally biased region" description="Acidic residues" evidence="1">
    <location>
        <begin position="1"/>
        <end position="30"/>
    </location>
</feature>
<dbReference type="EMBL" id="JABFTP020000083">
    <property type="protein sequence ID" value="KAL3275303.1"/>
    <property type="molecule type" value="Genomic_DNA"/>
</dbReference>
<protein>
    <submittedName>
        <fullName evidence="2">Uncharacterized protein</fullName>
    </submittedName>
</protein>
<feature type="compositionally biased region" description="Acidic residues" evidence="1">
    <location>
        <begin position="37"/>
        <end position="55"/>
    </location>
</feature>
<evidence type="ECO:0000313" key="3">
    <source>
        <dbReference type="Proteomes" id="UP001516400"/>
    </source>
</evidence>
<keyword evidence="3" id="KW-1185">Reference proteome</keyword>
<feature type="region of interest" description="Disordered" evidence="1">
    <location>
        <begin position="1"/>
        <end position="97"/>
    </location>
</feature>
<evidence type="ECO:0000313" key="2">
    <source>
        <dbReference type="EMBL" id="KAL3275303.1"/>
    </source>
</evidence>
<organism evidence="2 3">
    <name type="scientific">Cryptolaemus montrouzieri</name>
    <dbReference type="NCBI Taxonomy" id="559131"/>
    <lineage>
        <taxon>Eukaryota</taxon>
        <taxon>Metazoa</taxon>
        <taxon>Ecdysozoa</taxon>
        <taxon>Arthropoda</taxon>
        <taxon>Hexapoda</taxon>
        <taxon>Insecta</taxon>
        <taxon>Pterygota</taxon>
        <taxon>Neoptera</taxon>
        <taxon>Endopterygota</taxon>
        <taxon>Coleoptera</taxon>
        <taxon>Polyphaga</taxon>
        <taxon>Cucujiformia</taxon>
        <taxon>Coccinelloidea</taxon>
        <taxon>Coccinellidae</taxon>
        <taxon>Scymninae</taxon>
        <taxon>Scymnini</taxon>
        <taxon>Cryptolaemus</taxon>
    </lineage>
</organism>
<feature type="compositionally biased region" description="Basic and acidic residues" evidence="1">
    <location>
        <begin position="72"/>
        <end position="82"/>
    </location>
</feature>
<sequence>MTECYLELETEVPEQVNEEQNDNSAGEDDSIEHNQSDEESVEDNQSDESVNEESLSDNANSSDVSSCANQTFEERFTTEEKTTSSVRTVEAPEKLIL</sequence>
<feature type="compositionally biased region" description="Polar residues" evidence="1">
    <location>
        <begin position="56"/>
        <end position="70"/>
    </location>
</feature>
<accession>A0ABD2N9I3</accession>
<gene>
    <name evidence="2" type="ORF">HHI36_020070</name>
</gene>
<evidence type="ECO:0000256" key="1">
    <source>
        <dbReference type="SAM" id="MobiDB-lite"/>
    </source>
</evidence>
<name>A0ABD2N9I3_9CUCU</name>
<dbReference type="AlphaFoldDB" id="A0ABD2N9I3"/>
<proteinExistence type="predicted"/>
<reference evidence="2 3" key="1">
    <citation type="journal article" date="2021" name="BMC Biol.">
        <title>Horizontally acquired antibacterial genes associated with adaptive radiation of ladybird beetles.</title>
        <authorList>
            <person name="Li H.S."/>
            <person name="Tang X.F."/>
            <person name="Huang Y.H."/>
            <person name="Xu Z.Y."/>
            <person name="Chen M.L."/>
            <person name="Du X.Y."/>
            <person name="Qiu B.Y."/>
            <person name="Chen P.T."/>
            <person name="Zhang W."/>
            <person name="Slipinski A."/>
            <person name="Escalona H.E."/>
            <person name="Waterhouse R.M."/>
            <person name="Zwick A."/>
            <person name="Pang H."/>
        </authorList>
    </citation>
    <scope>NUCLEOTIDE SEQUENCE [LARGE SCALE GENOMIC DNA]</scope>
    <source>
        <strain evidence="2">SYSU2018</strain>
    </source>
</reference>
<comment type="caution">
    <text evidence="2">The sequence shown here is derived from an EMBL/GenBank/DDBJ whole genome shotgun (WGS) entry which is preliminary data.</text>
</comment>